<gene>
    <name evidence="14" type="primary">LOC112283567</name>
    <name evidence="13" type="ORF">PHYPA_009644</name>
</gene>
<dbReference type="PANTHER" id="PTHR48099">
    <property type="entry name" value="C-1-TETRAHYDROFOLATE SYNTHASE, CYTOPLASMIC-RELATED"/>
    <property type="match status" value="1"/>
</dbReference>
<dbReference type="EMBL" id="ABEU02000006">
    <property type="protein sequence ID" value="PNR53268.1"/>
    <property type="molecule type" value="Genomic_DNA"/>
</dbReference>
<evidence type="ECO:0000313" key="13">
    <source>
        <dbReference type="EMBL" id="PNR53268.1"/>
    </source>
</evidence>
<reference evidence="13 15" key="2">
    <citation type="journal article" date="2018" name="Plant J.">
        <title>The Physcomitrella patens chromosome-scale assembly reveals moss genome structure and evolution.</title>
        <authorList>
            <person name="Lang D."/>
            <person name="Ullrich K.K."/>
            <person name="Murat F."/>
            <person name="Fuchs J."/>
            <person name="Jenkins J."/>
            <person name="Haas F.B."/>
            <person name="Piednoel M."/>
            <person name="Gundlach H."/>
            <person name="Van Bel M."/>
            <person name="Meyberg R."/>
            <person name="Vives C."/>
            <person name="Morata J."/>
            <person name="Symeonidi A."/>
            <person name="Hiss M."/>
            <person name="Muchero W."/>
            <person name="Kamisugi Y."/>
            <person name="Saleh O."/>
            <person name="Blanc G."/>
            <person name="Decker E.L."/>
            <person name="van Gessel N."/>
            <person name="Grimwood J."/>
            <person name="Hayes R.D."/>
            <person name="Graham S.W."/>
            <person name="Gunter L.E."/>
            <person name="McDaniel S.F."/>
            <person name="Hoernstein S.N.W."/>
            <person name="Larsson A."/>
            <person name="Li F.W."/>
            <person name="Perroud P.F."/>
            <person name="Phillips J."/>
            <person name="Ranjan P."/>
            <person name="Rokshar D.S."/>
            <person name="Rothfels C.J."/>
            <person name="Schneider L."/>
            <person name="Shu S."/>
            <person name="Stevenson D.W."/>
            <person name="Thummler F."/>
            <person name="Tillich M."/>
            <person name="Villarreal Aguilar J.C."/>
            <person name="Widiez T."/>
            <person name="Wong G.K."/>
            <person name="Wymore A."/>
            <person name="Zhang Y."/>
            <person name="Zimmer A.D."/>
            <person name="Quatrano R.S."/>
            <person name="Mayer K.F.X."/>
            <person name="Goodstein D."/>
            <person name="Casacuberta J.M."/>
            <person name="Vandepoele K."/>
            <person name="Reski R."/>
            <person name="Cuming A.C."/>
            <person name="Tuskan G.A."/>
            <person name="Maumus F."/>
            <person name="Salse J."/>
            <person name="Schmutz J."/>
            <person name="Rensing S.A."/>
        </authorList>
    </citation>
    <scope>NUCLEOTIDE SEQUENCE [LARGE SCALE GENOMIC DNA]</scope>
    <source>
        <strain evidence="14 15">cv. Gransden 2004</strain>
    </source>
</reference>
<dbReference type="Gene3D" id="3.40.50.720">
    <property type="entry name" value="NAD(P)-binding Rossmann-like Domain"/>
    <property type="match status" value="1"/>
</dbReference>
<dbReference type="GO" id="GO:0004488">
    <property type="term" value="F:methylenetetrahydrofolate dehydrogenase (NADP+) activity"/>
    <property type="evidence" value="ECO:0000318"/>
    <property type="project" value="GO_Central"/>
</dbReference>
<evidence type="ECO:0000256" key="6">
    <source>
        <dbReference type="ARBA" id="ARBA00023002"/>
    </source>
</evidence>
<keyword evidence="4" id="KW-0378">Hydrolase</keyword>
<sequence>MRAESMQRFVQCGTLVRWRRVSTIVVCRRQHAGLSGLPTRPPPATPAPPFFNPGRAACSKIDGRAVAQDIKEIIARRVMLLREQVGTIPGLAVIQVGHHKVSDLYARSKQLACEEVGIASFLAYLPATASEGEVLELVSALNADKRVHGILVQLPMPPHIQLDRVLRAVSLDKDVDGLHPINLGRLVLRGLHPTFIPCTPLGIMEILRRSGVQIEKKHAVVIGCSNVVGLPTALLLQRQNATVTVVHEHTPNPAEATRKADIVVSATGVAQLVRGHWLKKGAVVLDVGTSAVEDAAADGGYRLIGDVCFEEAEIVASAITPVPGGVGPVTVAMVLSNTLQSALRFFGVVIDNSDNSFTTDSHLILR</sequence>
<dbReference type="InterPro" id="IPR046346">
    <property type="entry name" value="Aminoacid_DH-like_N_sf"/>
</dbReference>
<evidence type="ECO:0000313" key="15">
    <source>
        <dbReference type="Proteomes" id="UP000006727"/>
    </source>
</evidence>
<evidence type="ECO:0000256" key="7">
    <source>
        <dbReference type="ARBA" id="ARBA00023268"/>
    </source>
</evidence>
<evidence type="ECO:0000259" key="12">
    <source>
        <dbReference type="Pfam" id="PF02882"/>
    </source>
</evidence>
<dbReference type="OrthoDB" id="1845775at2759"/>
<dbReference type="EnsemblPlants" id="Pp3c6_29520V3.1">
    <property type="protein sequence ID" value="Pp3c6_29520V3.1"/>
    <property type="gene ID" value="Pp3c6_29520"/>
</dbReference>
<dbReference type="CDD" id="cd01080">
    <property type="entry name" value="NAD_bind_m-THF_DH_Cyclohyd"/>
    <property type="match status" value="1"/>
</dbReference>
<dbReference type="PANTHER" id="PTHR48099:SF10">
    <property type="entry name" value="BIFUNCTIONAL PROTEIN FOLD 1, MITOCHONDRIAL"/>
    <property type="match status" value="1"/>
</dbReference>
<keyword evidence="5" id="KW-0521">NADP</keyword>
<evidence type="ECO:0000313" key="14">
    <source>
        <dbReference type="EnsemblPlants" id="Pp3c6_29520V3.1"/>
    </source>
</evidence>
<comment type="pathway">
    <text evidence="1">One-carbon metabolism; tetrahydrofolate interconversion.</text>
</comment>
<dbReference type="PaxDb" id="3218-PP1S117_163V6.1"/>
<comment type="similarity">
    <text evidence="10">Belongs to the tetrahydrofolate dehydrogenase/cyclohydrolase family.</text>
</comment>
<dbReference type="STRING" id="3218.A0A2K1KHL6"/>
<dbReference type="GO" id="GO:0035999">
    <property type="term" value="P:tetrahydrofolate interconversion"/>
    <property type="evidence" value="ECO:0000318"/>
    <property type="project" value="GO_Central"/>
</dbReference>
<dbReference type="SUPFAM" id="SSF53223">
    <property type="entry name" value="Aminoacid dehydrogenase-like, N-terminal domain"/>
    <property type="match status" value="1"/>
</dbReference>
<evidence type="ECO:0000256" key="8">
    <source>
        <dbReference type="ARBA" id="ARBA00052194"/>
    </source>
</evidence>
<dbReference type="GO" id="GO:0005829">
    <property type="term" value="C:cytosol"/>
    <property type="evidence" value="ECO:0000318"/>
    <property type="project" value="GO_Central"/>
</dbReference>
<dbReference type="Gramene" id="Pp3c6_29520V3.3">
    <property type="protein sequence ID" value="Pp3c6_29520V3.3"/>
    <property type="gene ID" value="Pp3c6_29520"/>
</dbReference>
<dbReference type="OMA" id="ICIINRS"/>
<dbReference type="Pfam" id="PF00763">
    <property type="entry name" value="THF_DHG_CYH"/>
    <property type="match status" value="1"/>
</dbReference>
<reference evidence="14" key="3">
    <citation type="submission" date="2020-12" db="UniProtKB">
        <authorList>
            <consortium name="EnsemblPlants"/>
        </authorList>
    </citation>
    <scope>IDENTIFICATION</scope>
</reference>
<evidence type="ECO:0000256" key="5">
    <source>
        <dbReference type="ARBA" id="ARBA00022857"/>
    </source>
</evidence>
<keyword evidence="3" id="KW-0554">One-carbon metabolism</keyword>
<evidence type="ECO:0000256" key="2">
    <source>
        <dbReference type="ARBA" id="ARBA00011738"/>
    </source>
</evidence>
<dbReference type="InterPro" id="IPR020631">
    <property type="entry name" value="THF_DH/CycHdrlase_NAD-bd_dom"/>
</dbReference>
<evidence type="ECO:0000256" key="1">
    <source>
        <dbReference type="ARBA" id="ARBA00004777"/>
    </source>
</evidence>
<evidence type="ECO:0000256" key="9">
    <source>
        <dbReference type="ARBA" id="ARBA00058319"/>
    </source>
</evidence>
<accession>A0A2K1KHL6</accession>
<dbReference type="InterPro" id="IPR036291">
    <property type="entry name" value="NAD(P)-bd_dom_sf"/>
</dbReference>
<dbReference type="Pfam" id="PF02882">
    <property type="entry name" value="THF_DHG_CYH_C"/>
    <property type="match status" value="1"/>
</dbReference>
<keyword evidence="6" id="KW-0560">Oxidoreductase</keyword>
<dbReference type="Proteomes" id="UP000006727">
    <property type="component" value="Chromosome 6"/>
</dbReference>
<dbReference type="Gene3D" id="3.40.50.10860">
    <property type="entry name" value="Leucine Dehydrogenase, chain A, domain 1"/>
    <property type="match status" value="1"/>
</dbReference>
<dbReference type="PRINTS" id="PR00085">
    <property type="entry name" value="THFDHDRGNASE"/>
</dbReference>
<keyword evidence="15" id="KW-1185">Reference proteome</keyword>
<dbReference type="GO" id="GO:0004477">
    <property type="term" value="F:methenyltetrahydrofolate cyclohydrolase activity"/>
    <property type="evidence" value="ECO:0000318"/>
    <property type="project" value="GO_Central"/>
</dbReference>
<dbReference type="AlphaFoldDB" id="A0A2K1KHL6"/>
<feature type="domain" description="Tetrahydrofolate dehydrogenase/cyclohydrolase NAD(P)-binding" evidence="12">
    <location>
        <begin position="197"/>
        <end position="343"/>
    </location>
</feature>
<dbReference type="InterPro" id="IPR000672">
    <property type="entry name" value="THF_DH/CycHdrlase"/>
</dbReference>
<organism evidence="13">
    <name type="scientific">Physcomitrium patens</name>
    <name type="common">Spreading-leaved earth moss</name>
    <name type="synonym">Physcomitrella patens</name>
    <dbReference type="NCBI Taxonomy" id="3218"/>
    <lineage>
        <taxon>Eukaryota</taxon>
        <taxon>Viridiplantae</taxon>
        <taxon>Streptophyta</taxon>
        <taxon>Embryophyta</taxon>
        <taxon>Bryophyta</taxon>
        <taxon>Bryophytina</taxon>
        <taxon>Bryopsida</taxon>
        <taxon>Funariidae</taxon>
        <taxon>Funariales</taxon>
        <taxon>Funariaceae</taxon>
        <taxon>Physcomitrium</taxon>
    </lineage>
</organism>
<dbReference type="InterPro" id="IPR020630">
    <property type="entry name" value="THF_DH/CycHdrlase_cat_dom"/>
</dbReference>
<dbReference type="HAMAP" id="MF_01576">
    <property type="entry name" value="THF_DHG_CYH"/>
    <property type="match status" value="1"/>
</dbReference>
<evidence type="ECO:0000259" key="11">
    <source>
        <dbReference type="Pfam" id="PF00763"/>
    </source>
</evidence>
<proteinExistence type="inferred from homology"/>
<reference evidence="13 15" key="1">
    <citation type="journal article" date="2008" name="Science">
        <title>The Physcomitrella genome reveals evolutionary insights into the conquest of land by plants.</title>
        <authorList>
            <person name="Rensing S."/>
            <person name="Lang D."/>
            <person name="Zimmer A."/>
            <person name="Terry A."/>
            <person name="Salamov A."/>
            <person name="Shapiro H."/>
            <person name="Nishiyama T."/>
            <person name="Perroud P.-F."/>
            <person name="Lindquist E."/>
            <person name="Kamisugi Y."/>
            <person name="Tanahashi T."/>
            <person name="Sakakibara K."/>
            <person name="Fujita T."/>
            <person name="Oishi K."/>
            <person name="Shin-I T."/>
            <person name="Kuroki Y."/>
            <person name="Toyoda A."/>
            <person name="Suzuki Y."/>
            <person name="Hashimoto A."/>
            <person name="Yamaguchi K."/>
            <person name="Sugano A."/>
            <person name="Kohara Y."/>
            <person name="Fujiyama A."/>
            <person name="Anterola A."/>
            <person name="Aoki S."/>
            <person name="Ashton N."/>
            <person name="Barbazuk W.B."/>
            <person name="Barker E."/>
            <person name="Bennetzen J."/>
            <person name="Bezanilla M."/>
            <person name="Blankenship R."/>
            <person name="Cho S.H."/>
            <person name="Dutcher S."/>
            <person name="Estelle M."/>
            <person name="Fawcett J.A."/>
            <person name="Gundlach H."/>
            <person name="Hanada K."/>
            <person name="Heyl A."/>
            <person name="Hicks K.A."/>
            <person name="Hugh J."/>
            <person name="Lohr M."/>
            <person name="Mayer K."/>
            <person name="Melkozernov A."/>
            <person name="Murata T."/>
            <person name="Nelson D."/>
            <person name="Pils B."/>
            <person name="Prigge M."/>
            <person name="Reiss B."/>
            <person name="Renner T."/>
            <person name="Rombauts S."/>
            <person name="Rushton P."/>
            <person name="Sanderfoot A."/>
            <person name="Schween G."/>
            <person name="Shiu S.-H."/>
            <person name="Stueber K."/>
            <person name="Theodoulou F.L."/>
            <person name="Tu H."/>
            <person name="Van de Peer Y."/>
            <person name="Verrier P.J."/>
            <person name="Waters E."/>
            <person name="Wood A."/>
            <person name="Yang L."/>
            <person name="Cove D."/>
            <person name="Cuming A."/>
            <person name="Hasebe M."/>
            <person name="Lucas S."/>
            <person name="Mishler D.B."/>
            <person name="Reski R."/>
            <person name="Grigoriev I."/>
            <person name="Quatrano R.S."/>
            <person name="Boore J.L."/>
        </authorList>
    </citation>
    <scope>NUCLEOTIDE SEQUENCE [LARGE SCALE GENOMIC DNA]</scope>
    <source>
        <strain evidence="14 15">cv. Gransden 2004</strain>
    </source>
</reference>
<dbReference type="EnsemblPlants" id="Pp3c6_29520V3.3">
    <property type="protein sequence ID" value="Pp3c6_29520V3.3"/>
    <property type="gene ID" value="Pp3c6_29520"/>
</dbReference>
<evidence type="ECO:0000256" key="3">
    <source>
        <dbReference type="ARBA" id="ARBA00022563"/>
    </source>
</evidence>
<keyword evidence="7" id="KW-0511">Multifunctional enzyme</keyword>
<dbReference type="RefSeq" id="XP_024378191.1">
    <property type="nucleotide sequence ID" value="XM_024522423.2"/>
</dbReference>
<comment type="subunit">
    <text evidence="2">Homodimer.</text>
</comment>
<evidence type="ECO:0000256" key="10">
    <source>
        <dbReference type="ARBA" id="ARBA00061364"/>
    </source>
</evidence>
<evidence type="ECO:0008006" key="16">
    <source>
        <dbReference type="Google" id="ProtNLM"/>
    </source>
</evidence>
<dbReference type="Gramene" id="Pp3c6_29520V3.1">
    <property type="protein sequence ID" value="Pp3c6_29520V3.1"/>
    <property type="gene ID" value="Pp3c6_29520"/>
</dbReference>
<dbReference type="KEGG" id="ppp:112283567"/>
<feature type="domain" description="Tetrahydrofolate dehydrogenase/cyclohydrolase catalytic" evidence="11">
    <location>
        <begin position="61"/>
        <end position="176"/>
    </location>
</feature>
<dbReference type="SUPFAM" id="SSF51735">
    <property type="entry name" value="NAD(P)-binding Rossmann-fold domains"/>
    <property type="match status" value="1"/>
</dbReference>
<evidence type="ECO:0000256" key="4">
    <source>
        <dbReference type="ARBA" id="ARBA00022801"/>
    </source>
</evidence>
<comment type="function">
    <text evidence="9">Catalyzes the oxidation of 5,10-methylenetetrahydrofolate to 5,10-methenyltetrahydrofolate and then the hydrolysis of 5,10-methenyltetrahydrofolate to 10-formyltetrahydrofolate.</text>
</comment>
<protein>
    <recommendedName>
        <fullName evidence="16">Methenyltetrahydrofolate cyclohydrolase</fullName>
    </recommendedName>
</protein>
<dbReference type="FunFam" id="3.40.50.720:FF:000006">
    <property type="entry name" value="Bifunctional protein FolD"/>
    <property type="match status" value="1"/>
</dbReference>
<name>A0A2K1KHL6_PHYPA</name>
<dbReference type="FunFam" id="3.40.50.10860:FF:000005">
    <property type="entry name" value="C-1-tetrahydrofolate synthase, cytoplasmic, putative"/>
    <property type="match status" value="1"/>
</dbReference>
<comment type="catalytic activity">
    <reaction evidence="8">
        <text>(6R)-5,10-methylene-5,6,7,8-tetrahydrofolate + NADP(+) = (6R)-5,10-methenyltetrahydrofolate + NADPH</text>
        <dbReference type="Rhea" id="RHEA:22812"/>
        <dbReference type="ChEBI" id="CHEBI:15636"/>
        <dbReference type="ChEBI" id="CHEBI:57455"/>
        <dbReference type="ChEBI" id="CHEBI:57783"/>
        <dbReference type="ChEBI" id="CHEBI:58349"/>
        <dbReference type="EC" id="1.5.1.5"/>
    </reaction>
</comment>
<dbReference type="GeneID" id="112283567"/>